<keyword evidence="7" id="KW-0812">Transmembrane</keyword>
<organism evidence="9 10">
    <name type="scientific">Nocardioides soli</name>
    <dbReference type="NCBI Taxonomy" id="1036020"/>
    <lineage>
        <taxon>Bacteria</taxon>
        <taxon>Bacillati</taxon>
        <taxon>Actinomycetota</taxon>
        <taxon>Actinomycetes</taxon>
        <taxon>Propionibacteriales</taxon>
        <taxon>Nocardioidaceae</taxon>
        <taxon>Nocardioides</taxon>
    </lineage>
</organism>
<evidence type="ECO:0000259" key="8">
    <source>
        <dbReference type="Pfam" id="PF13462"/>
    </source>
</evidence>
<reference evidence="9 10" key="1">
    <citation type="submission" date="2020-08" db="EMBL/GenBank/DDBJ databases">
        <title>Sequencing the genomes of 1000 actinobacteria strains.</title>
        <authorList>
            <person name="Klenk H.-P."/>
        </authorList>
    </citation>
    <scope>NUCLEOTIDE SEQUENCE [LARGE SCALE GENOMIC DNA]</scope>
    <source>
        <strain evidence="9 10">DSM 105498</strain>
    </source>
</reference>
<proteinExistence type="inferred from homology"/>
<evidence type="ECO:0000313" key="10">
    <source>
        <dbReference type="Proteomes" id="UP000589626"/>
    </source>
</evidence>
<dbReference type="InterPro" id="IPR036249">
    <property type="entry name" value="Thioredoxin-like_sf"/>
</dbReference>
<keyword evidence="7" id="KW-0472">Membrane</keyword>
<name>A0A7W4VYN6_9ACTN</name>
<dbReference type="Gene3D" id="3.40.30.10">
    <property type="entry name" value="Glutaredoxin"/>
    <property type="match status" value="1"/>
</dbReference>
<dbReference type="EMBL" id="JACHWR010000002">
    <property type="protein sequence ID" value="MBB3043799.1"/>
    <property type="molecule type" value="Genomic_DNA"/>
</dbReference>
<comment type="caution">
    <text evidence="9">The sequence shown here is derived from an EMBL/GenBank/DDBJ whole genome shotgun (WGS) entry which is preliminary data.</text>
</comment>
<evidence type="ECO:0000256" key="4">
    <source>
        <dbReference type="ARBA" id="ARBA00023157"/>
    </source>
</evidence>
<evidence type="ECO:0000256" key="7">
    <source>
        <dbReference type="SAM" id="Phobius"/>
    </source>
</evidence>
<feature type="domain" description="Thioredoxin-like fold" evidence="8">
    <location>
        <begin position="88"/>
        <end position="255"/>
    </location>
</feature>
<evidence type="ECO:0000256" key="5">
    <source>
        <dbReference type="ARBA" id="ARBA00023284"/>
    </source>
</evidence>
<accession>A0A7W4VYN6</accession>
<dbReference type="InterPro" id="IPR012336">
    <property type="entry name" value="Thioredoxin-like_fold"/>
</dbReference>
<feature type="transmembrane region" description="Helical" evidence="7">
    <location>
        <begin position="45"/>
        <end position="67"/>
    </location>
</feature>
<dbReference type="PANTHER" id="PTHR13887:SF14">
    <property type="entry name" value="DISULFIDE BOND FORMATION PROTEIN D"/>
    <property type="match status" value="1"/>
</dbReference>
<evidence type="ECO:0000256" key="1">
    <source>
        <dbReference type="ARBA" id="ARBA00005791"/>
    </source>
</evidence>
<dbReference type="GO" id="GO:0016491">
    <property type="term" value="F:oxidoreductase activity"/>
    <property type="evidence" value="ECO:0007669"/>
    <property type="project" value="UniProtKB-KW"/>
</dbReference>
<keyword evidence="5" id="KW-0676">Redox-active center</keyword>
<dbReference type="Proteomes" id="UP000589626">
    <property type="component" value="Unassembled WGS sequence"/>
</dbReference>
<sequence>MSKQSKKKPNLPPVPAEQRAASADRRAAAAQLMQQQRRRDRRRTVLIQVAVGLVAVVAVVATTLVVLSQRDGDGAVATTPPGLTEDGAVRFGAADAPVTLQAVEDFQCPACRQFEQANVDLLTSYREGDQVAVEYRPIAFLDRMSTTGYSTRALNASMCVLEDAGKDAWLAMHQSLYEQQPPEGGAGLPDDQLVGMAEDAGAGGAVEGCIDDGRYDDWAAQQTADVFSGEVSGTPTVFVNGTKLGGTDTASIQKAVAEAGAK</sequence>
<keyword evidence="3" id="KW-0560">Oxidoreductase</keyword>
<feature type="region of interest" description="Disordered" evidence="6">
    <location>
        <begin position="1"/>
        <end position="36"/>
    </location>
</feature>
<evidence type="ECO:0000256" key="3">
    <source>
        <dbReference type="ARBA" id="ARBA00023002"/>
    </source>
</evidence>
<dbReference type="RefSeq" id="WP_183593570.1">
    <property type="nucleotide sequence ID" value="NZ_JACHWR010000002.1"/>
</dbReference>
<keyword evidence="7" id="KW-1133">Transmembrane helix</keyword>
<evidence type="ECO:0000313" key="9">
    <source>
        <dbReference type="EMBL" id="MBB3043799.1"/>
    </source>
</evidence>
<evidence type="ECO:0000256" key="2">
    <source>
        <dbReference type="ARBA" id="ARBA00022729"/>
    </source>
</evidence>
<gene>
    <name evidence="9" type="ORF">FHU40_003617</name>
</gene>
<dbReference type="AlphaFoldDB" id="A0A7W4VYN6"/>
<comment type="similarity">
    <text evidence="1">Belongs to the thioredoxin family. DsbA subfamily.</text>
</comment>
<dbReference type="SUPFAM" id="SSF52833">
    <property type="entry name" value="Thioredoxin-like"/>
    <property type="match status" value="1"/>
</dbReference>
<dbReference type="Pfam" id="PF13462">
    <property type="entry name" value="Thioredoxin_4"/>
    <property type="match status" value="1"/>
</dbReference>
<dbReference type="GO" id="GO:0016853">
    <property type="term" value="F:isomerase activity"/>
    <property type="evidence" value="ECO:0007669"/>
    <property type="project" value="UniProtKB-KW"/>
</dbReference>
<dbReference type="PANTHER" id="PTHR13887">
    <property type="entry name" value="GLUTATHIONE S-TRANSFERASE KAPPA"/>
    <property type="match status" value="1"/>
</dbReference>
<dbReference type="CDD" id="cd02972">
    <property type="entry name" value="DsbA_family"/>
    <property type="match status" value="1"/>
</dbReference>
<keyword evidence="10" id="KW-1185">Reference proteome</keyword>
<protein>
    <submittedName>
        <fullName evidence="9">Protein-disulfide isomerase</fullName>
    </submittedName>
</protein>
<keyword evidence="4" id="KW-1015">Disulfide bond</keyword>
<keyword evidence="9" id="KW-0413">Isomerase</keyword>
<evidence type="ECO:0000256" key="6">
    <source>
        <dbReference type="SAM" id="MobiDB-lite"/>
    </source>
</evidence>
<keyword evidence="2" id="KW-0732">Signal</keyword>